<reference evidence="1 2" key="1">
    <citation type="submission" date="2016-10" db="EMBL/GenBank/DDBJ databases">
        <authorList>
            <person name="de Groot N.N."/>
        </authorList>
    </citation>
    <scope>NUCLEOTIDE SEQUENCE [LARGE SCALE GENOMIC DNA]</scope>
    <source>
        <strain evidence="1 2">DSM 21039</strain>
    </source>
</reference>
<gene>
    <name evidence="1" type="ORF">SAMN04488505_102495</name>
</gene>
<dbReference type="InterPro" id="IPR013783">
    <property type="entry name" value="Ig-like_fold"/>
</dbReference>
<sequence>MLRTLKRYFPSPSLMLVIAFAGGLLFINTQTLAQGNLLVTPMRVVFDGKKGLQELNIANTGKDTARYLVSFIEIRMNEDGTFEKISEPDSGQHFASSFVRFFPRSVVLPPNEAQVVKLQLINTSQLDSGEYRSHIYLRAEPNEKALGEDEPASAKEGEGISVRLTPVFGISIPVIIRYGPKTGAVSLSDLNLVTDGGGTKLQMVFNRSGNTSVYGDITVDHISSRGKTTRVANVRGMAVYTPTRLRHMQVQLDAKPGINYHSGKLVVVYGTTTDDGAMTTLAQAALILK</sequence>
<dbReference type="Proteomes" id="UP000198984">
    <property type="component" value="Unassembled WGS sequence"/>
</dbReference>
<keyword evidence="2" id="KW-1185">Reference proteome</keyword>
<dbReference type="AlphaFoldDB" id="A0A1H7R1Q2"/>
<dbReference type="STRING" id="573321.SAMN04488505_102495"/>
<dbReference type="SUPFAM" id="SSF49354">
    <property type="entry name" value="PapD-like"/>
    <property type="match status" value="1"/>
</dbReference>
<dbReference type="Gene3D" id="2.60.40.10">
    <property type="entry name" value="Immunoglobulins"/>
    <property type="match status" value="1"/>
</dbReference>
<evidence type="ECO:0008006" key="3">
    <source>
        <dbReference type="Google" id="ProtNLM"/>
    </source>
</evidence>
<evidence type="ECO:0000313" key="2">
    <source>
        <dbReference type="Proteomes" id="UP000198984"/>
    </source>
</evidence>
<name>A0A1H7R1Q2_9BACT</name>
<protein>
    <recommendedName>
        <fullName evidence="3">Molecular chaperone</fullName>
    </recommendedName>
</protein>
<dbReference type="RefSeq" id="WP_143080951.1">
    <property type="nucleotide sequence ID" value="NZ_FOBB01000002.1"/>
</dbReference>
<accession>A0A1H7R1Q2</accession>
<organism evidence="1 2">
    <name type="scientific">Chitinophaga rupis</name>
    <dbReference type="NCBI Taxonomy" id="573321"/>
    <lineage>
        <taxon>Bacteria</taxon>
        <taxon>Pseudomonadati</taxon>
        <taxon>Bacteroidota</taxon>
        <taxon>Chitinophagia</taxon>
        <taxon>Chitinophagales</taxon>
        <taxon>Chitinophagaceae</taxon>
        <taxon>Chitinophaga</taxon>
    </lineage>
</organism>
<dbReference type="OrthoDB" id="6658153at2"/>
<dbReference type="EMBL" id="FOBB01000002">
    <property type="protein sequence ID" value="SEL53845.1"/>
    <property type="molecule type" value="Genomic_DNA"/>
</dbReference>
<proteinExistence type="predicted"/>
<dbReference type="InterPro" id="IPR008962">
    <property type="entry name" value="PapD-like_sf"/>
</dbReference>
<evidence type="ECO:0000313" key="1">
    <source>
        <dbReference type="EMBL" id="SEL53845.1"/>
    </source>
</evidence>